<evidence type="ECO:0000313" key="5">
    <source>
        <dbReference type="EMBL" id="KAA8595703.1"/>
    </source>
</evidence>
<reference evidence="5 6" key="1">
    <citation type="submission" date="2019-08" db="EMBL/GenBank/DDBJ databases">
        <title>A chromosome-level genome assembly, high-density linkage maps, and genome scans reveal the genomic architecture of hybrid incompatibilities underlying speciation via character displacement in darters (Percidae: Etheostominae).</title>
        <authorList>
            <person name="Moran R.L."/>
            <person name="Catchen J.M."/>
            <person name="Fuller R.C."/>
        </authorList>
    </citation>
    <scope>NUCLEOTIDE SEQUENCE [LARGE SCALE GENOMIC DNA]</scope>
    <source>
        <strain evidence="5">EspeVRDwgs_2016</strain>
        <tissue evidence="5">Muscle</tissue>
    </source>
</reference>
<sequence>MAAAGPSTSKDLVDLYGDLSQNDDWTSDKDITCMAQTLGVRDITEIKFAENKVNGQSRGFAEVVVTSEESLKLMLEKIPQCQLNGERIDCRFATRQNLSVFEDLANKRKSTTTLHYIAFQNVRYYCHIPIQPPPSLHVNPAFFTPAQDGHSSKAYSQQKHTPQSTDRDFEELMNRNKAVASSAISKAVSGATAGVAVVLGTKKDAGTGVVTESESGTGNVKEKTILVGKVRECLEDKENIPGVGRGTKNAHGNGKGTEISEITETDTANLTHGVLKCEDGQRLCFCTKLYMNLVESKVRLKLYLQKSKVYFFLFFTSCL</sequence>
<dbReference type="Proteomes" id="UP000327493">
    <property type="component" value="Chromosome 1"/>
</dbReference>
<gene>
    <name evidence="5" type="ORF">FQN60_010994</name>
</gene>
<comment type="subcellular location">
    <subcellularLocation>
        <location evidence="1">Nucleus</location>
    </subcellularLocation>
</comment>
<dbReference type="GO" id="GO:0003676">
    <property type="term" value="F:nucleic acid binding"/>
    <property type="evidence" value="ECO:0007669"/>
    <property type="project" value="InterPro"/>
</dbReference>
<dbReference type="PANTHER" id="PTHR23204">
    <property type="entry name" value="CLEAVAGE AND POLYADENYLATION SPECIFIC FACTOR"/>
    <property type="match status" value="1"/>
</dbReference>
<dbReference type="EMBL" id="VOFY01000001">
    <property type="protein sequence ID" value="KAA8595703.1"/>
    <property type="molecule type" value="Genomic_DNA"/>
</dbReference>
<feature type="domain" description="CPSF6/7 RSLD" evidence="4">
    <location>
        <begin position="168"/>
        <end position="194"/>
    </location>
</feature>
<evidence type="ECO:0000313" key="6">
    <source>
        <dbReference type="Proteomes" id="UP000327493"/>
    </source>
</evidence>
<keyword evidence="2" id="KW-0507">mRNA processing</keyword>
<proteinExistence type="predicted"/>
<comment type="caution">
    <text evidence="5">The sequence shown here is derived from an EMBL/GenBank/DDBJ whole genome shotgun (WGS) entry which is preliminary data.</text>
</comment>
<evidence type="ECO:0000256" key="2">
    <source>
        <dbReference type="ARBA" id="ARBA00022664"/>
    </source>
</evidence>
<evidence type="ECO:0000256" key="3">
    <source>
        <dbReference type="ARBA" id="ARBA00023242"/>
    </source>
</evidence>
<dbReference type="InterPro" id="IPR034772">
    <property type="entry name" value="CPSF6/7"/>
</dbReference>
<dbReference type="GO" id="GO:0006397">
    <property type="term" value="P:mRNA processing"/>
    <property type="evidence" value="ECO:0007669"/>
    <property type="project" value="UniProtKB-KW"/>
</dbReference>
<dbReference type="SUPFAM" id="SSF54928">
    <property type="entry name" value="RNA-binding domain, RBD"/>
    <property type="match status" value="1"/>
</dbReference>
<keyword evidence="3" id="KW-0539">Nucleus</keyword>
<dbReference type="Pfam" id="PF25524">
    <property type="entry name" value="RSLD_CPSF6"/>
    <property type="match status" value="1"/>
</dbReference>
<dbReference type="InterPro" id="IPR012677">
    <property type="entry name" value="Nucleotide-bd_a/b_plait_sf"/>
</dbReference>
<keyword evidence="6" id="KW-1185">Reference proteome</keyword>
<dbReference type="InterPro" id="IPR057951">
    <property type="entry name" value="CPSF6/7_RSLD_N"/>
</dbReference>
<dbReference type="GO" id="GO:0005634">
    <property type="term" value="C:nucleus"/>
    <property type="evidence" value="ECO:0007669"/>
    <property type="project" value="UniProtKB-SubCell"/>
</dbReference>
<protein>
    <recommendedName>
        <fullName evidence="4">CPSF6/7 RSLD domain-containing protein</fullName>
    </recommendedName>
</protein>
<dbReference type="Gene3D" id="3.30.70.330">
    <property type="match status" value="1"/>
</dbReference>
<accession>A0A5J5DR69</accession>
<evidence type="ECO:0000259" key="4">
    <source>
        <dbReference type="Pfam" id="PF25524"/>
    </source>
</evidence>
<evidence type="ECO:0000256" key="1">
    <source>
        <dbReference type="ARBA" id="ARBA00004123"/>
    </source>
</evidence>
<dbReference type="AlphaFoldDB" id="A0A5J5DR69"/>
<name>A0A5J5DR69_9PERO</name>
<dbReference type="InterPro" id="IPR035979">
    <property type="entry name" value="RBD_domain_sf"/>
</dbReference>
<organism evidence="5 6">
    <name type="scientific">Etheostoma spectabile</name>
    <name type="common">orangethroat darter</name>
    <dbReference type="NCBI Taxonomy" id="54343"/>
    <lineage>
        <taxon>Eukaryota</taxon>
        <taxon>Metazoa</taxon>
        <taxon>Chordata</taxon>
        <taxon>Craniata</taxon>
        <taxon>Vertebrata</taxon>
        <taxon>Euteleostomi</taxon>
        <taxon>Actinopterygii</taxon>
        <taxon>Neopterygii</taxon>
        <taxon>Teleostei</taxon>
        <taxon>Neoteleostei</taxon>
        <taxon>Acanthomorphata</taxon>
        <taxon>Eupercaria</taxon>
        <taxon>Perciformes</taxon>
        <taxon>Percoidei</taxon>
        <taxon>Percidae</taxon>
        <taxon>Etheostomatinae</taxon>
        <taxon>Etheostoma</taxon>
    </lineage>
</organism>